<feature type="repeat" description="TPR" evidence="1">
    <location>
        <begin position="532"/>
        <end position="565"/>
    </location>
</feature>
<keyword evidence="1" id="KW-0802">TPR repeat</keyword>
<dbReference type="EMBL" id="JAFFGZ010000005">
    <property type="protein sequence ID" value="KAK4645003.1"/>
    <property type="molecule type" value="Genomic_DNA"/>
</dbReference>
<dbReference type="InterPro" id="IPR053137">
    <property type="entry name" value="NLR-like"/>
</dbReference>
<dbReference type="Gene3D" id="1.25.40.10">
    <property type="entry name" value="Tetratricopeptide repeat domain"/>
    <property type="match status" value="3"/>
</dbReference>
<dbReference type="InterPro" id="IPR027417">
    <property type="entry name" value="P-loop_NTPase"/>
</dbReference>
<dbReference type="Gene3D" id="3.40.50.300">
    <property type="entry name" value="P-loop containing nucleotide triphosphate hydrolases"/>
    <property type="match status" value="1"/>
</dbReference>
<protein>
    <submittedName>
        <fullName evidence="2">NB-ARC domain and tetratricopeptide repeat-containing NOD-like receptor</fullName>
    </submittedName>
</protein>
<organism evidence="2 3">
    <name type="scientific">Podospora bellae-mahoneyi</name>
    <dbReference type="NCBI Taxonomy" id="2093777"/>
    <lineage>
        <taxon>Eukaryota</taxon>
        <taxon>Fungi</taxon>
        <taxon>Dikarya</taxon>
        <taxon>Ascomycota</taxon>
        <taxon>Pezizomycotina</taxon>
        <taxon>Sordariomycetes</taxon>
        <taxon>Sordariomycetidae</taxon>
        <taxon>Sordariales</taxon>
        <taxon>Podosporaceae</taxon>
        <taxon>Podospora</taxon>
    </lineage>
</organism>
<evidence type="ECO:0000313" key="2">
    <source>
        <dbReference type="EMBL" id="KAK4645003.1"/>
    </source>
</evidence>
<dbReference type="InterPro" id="IPR011990">
    <property type="entry name" value="TPR-like_helical_dom_sf"/>
</dbReference>
<dbReference type="RefSeq" id="XP_062733979.1">
    <property type="nucleotide sequence ID" value="XM_062878138.1"/>
</dbReference>
<accession>A0ABR0FM18</accession>
<evidence type="ECO:0000256" key="1">
    <source>
        <dbReference type="PROSITE-ProRule" id="PRU00339"/>
    </source>
</evidence>
<dbReference type="Pfam" id="PF13374">
    <property type="entry name" value="TPR_10"/>
    <property type="match status" value="2"/>
</dbReference>
<reference evidence="2 3" key="1">
    <citation type="journal article" date="2023" name="bioRxiv">
        <title>High-quality genome assemblies of four members of thePodospora anserinaspecies complex.</title>
        <authorList>
            <person name="Ament-Velasquez S.L."/>
            <person name="Vogan A.A."/>
            <person name="Wallerman O."/>
            <person name="Hartmann F."/>
            <person name="Gautier V."/>
            <person name="Silar P."/>
            <person name="Giraud T."/>
            <person name="Johannesson H."/>
        </authorList>
    </citation>
    <scope>NUCLEOTIDE SEQUENCE [LARGE SCALE GENOMIC DNA]</scope>
    <source>
        <strain evidence="2 3">CBS 112042</strain>
    </source>
</reference>
<evidence type="ECO:0000313" key="3">
    <source>
        <dbReference type="Proteomes" id="UP001322138"/>
    </source>
</evidence>
<dbReference type="Pfam" id="PF13424">
    <property type="entry name" value="TPR_12"/>
    <property type="match status" value="4"/>
</dbReference>
<dbReference type="PRINTS" id="PR00381">
    <property type="entry name" value="KINESINLIGHT"/>
</dbReference>
<sequence length="939" mass="107092">MARAEQHVEQHFGNAEASDGGLLFQGHVNGSLHIHHETRANQHAAQRIIPFPRNEDIVDRYIFAALDQLLPPSPDYQSAALWGLGGSGKTQIALEYAYRRSRDPTCSVFWVHADNETTFTQDYKVIAKRLRLADGLDGPELLMAVRERIEASPCWLLILDNADNLAVFGVGRTQSGRDQGQDTEEKQSLYDFVPRGPAGTVLWTSRDKRISGSLVGGRRAINVASMTEGEAKILLETVMCREIAEEESHHAMALLAELDLLPLAVSQAAAYMGRTATPIGEYLSKLKRRIKRWQLLSETEFDRHRRADMSNSVMQTWGISIEHMRQENQMAYNILHSLAFVDNQNIPLELVAKAAEIIARPTRYEKTASAESVCIKVQDEHQNKHQDDDDKVLAAVVLLQHFSFLHPRTSGERYGVYEMHKLVQEATQYSLSQEDRRTDQWHFSEVALRAATSLFPESRRELWGECEIYLRHAQLAAGWAGLCRGGVEAAALLTRVSDYLYDRGRWREREPVDLRAYEYRRELLGDKHPGTIRSMANLAATYHAQGRYEEAEKNYMEVLALRRDVLGDNHPDTIWSMAELATTNYAQGRYEEVEKNYMEVLALRRDVLGDNHPDTIWSMANLATIYHDQGRYEEAEKIKVEVLALRRDVLGDNHPDTIWSMANLATIYHDKGRYEEAEKIKVEVLALRRDVLGDNHPDTIWSMADLAATYHAQGRYEEAEKIKVEVLALRRDVLGDKHPHTIRSMAELAATYHDQGRYEEAEKIKVEVLALRRDVLGDKHPDTIWSMANLAATYYAQGRYEEAEKISVEVLALRRDVLGDKHPHTIWSMANLAATYHAQGRYEEAEKIKVEVLALRRDVLGDKHPHTIRSMAELATIYHAQGRYEEAEKISVEVLGQAHPSAQRSLRAFNLWGRDKKKSSRIRRMFGRIAHHVRATTPQ</sequence>
<dbReference type="GeneID" id="87897620"/>
<dbReference type="Proteomes" id="UP001322138">
    <property type="component" value="Unassembled WGS sequence"/>
</dbReference>
<dbReference type="SUPFAM" id="SSF52540">
    <property type="entry name" value="P-loop containing nucleoside triphosphate hydrolases"/>
    <property type="match status" value="1"/>
</dbReference>
<dbReference type="SUPFAM" id="SSF48452">
    <property type="entry name" value="TPR-like"/>
    <property type="match status" value="1"/>
</dbReference>
<proteinExistence type="predicted"/>
<dbReference type="PANTHER" id="PTHR46082:SF11">
    <property type="entry name" value="AAA+ ATPASE DOMAIN-CONTAINING PROTEIN-RELATED"/>
    <property type="match status" value="1"/>
</dbReference>
<dbReference type="PROSITE" id="PS50005">
    <property type="entry name" value="TPR"/>
    <property type="match status" value="1"/>
</dbReference>
<dbReference type="PANTHER" id="PTHR46082">
    <property type="entry name" value="ATP/GTP-BINDING PROTEIN-RELATED"/>
    <property type="match status" value="1"/>
</dbReference>
<name>A0ABR0FM18_9PEZI</name>
<comment type="caution">
    <text evidence="2">The sequence shown here is derived from an EMBL/GenBank/DDBJ whole genome shotgun (WGS) entry which is preliminary data.</text>
</comment>
<gene>
    <name evidence="2" type="primary">FNT1</name>
    <name evidence="2" type="ORF">QC761_309910</name>
</gene>
<dbReference type="InterPro" id="IPR019734">
    <property type="entry name" value="TPR_rpt"/>
</dbReference>
<keyword evidence="3" id="KW-1185">Reference proteome</keyword>
<dbReference type="SMART" id="SM00028">
    <property type="entry name" value="TPR"/>
    <property type="match status" value="9"/>
</dbReference>